<dbReference type="PANTHER" id="PTHR46091:SF1">
    <property type="entry name" value="ALL-TRANS-RETINOL 13,14-REDUCTASE"/>
    <property type="match status" value="1"/>
</dbReference>
<comment type="cofactor">
    <cofactor evidence="2">
        <name>NADP(+)</name>
        <dbReference type="ChEBI" id="CHEBI:58349"/>
    </cofactor>
</comment>
<dbReference type="InterPro" id="IPR036188">
    <property type="entry name" value="FAD/NAD-bd_sf"/>
</dbReference>
<accession>A0A8C4J8A8</accession>
<comment type="cofactor">
    <cofactor evidence="1">
        <name>NAD(+)</name>
        <dbReference type="ChEBI" id="CHEBI:57540"/>
    </cofactor>
</comment>
<keyword evidence="7 18" id="KW-0732">Signal</keyword>
<keyword evidence="20" id="KW-1185">Reference proteome</keyword>
<evidence type="ECO:0000256" key="12">
    <source>
        <dbReference type="ARBA" id="ARBA00023027"/>
    </source>
</evidence>
<evidence type="ECO:0000256" key="14">
    <source>
        <dbReference type="ARBA" id="ARBA00023136"/>
    </source>
</evidence>
<dbReference type="SUPFAM" id="SSF51905">
    <property type="entry name" value="FAD/NAD(P)-binding domain"/>
    <property type="match status" value="1"/>
</dbReference>
<dbReference type="FunFam" id="3.50.50.60:FF:000139">
    <property type="entry name" value="All-trans-retinol 13,14-reductase"/>
    <property type="match status" value="1"/>
</dbReference>
<proteinExistence type="inferred from homology"/>
<comment type="similarity">
    <text evidence="5">Belongs to the carotenoid/retinoid oxidoreductase family. CrtISO subfamily.</text>
</comment>
<evidence type="ECO:0000256" key="13">
    <source>
        <dbReference type="ARBA" id="ARBA00023098"/>
    </source>
</evidence>
<evidence type="ECO:0000256" key="5">
    <source>
        <dbReference type="ARBA" id="ARBA00005855"/>
    </source>
</evidence>
<evidence type="ECO:0000256" key="17">
    <source>
        <dbReference type="ARBA" id="ARBA00048815"/>
    </source>
</evidence>
<dbReference type="PANTHER" id="PTHR46091">
    <property type="entry name" value="BLR7054 PROTEIN"/>
    <property type="match status" value="1"/>
</dbReference>
<evidence type="ECO:0000256" key="10">
    <source>
        <dbReference type="ARBA" id="ARBA00022857"/>
    </source>
</evidence>
<evidence type="ECO:0000313" key="19">
    <source>
        <dbReference type="Ensembl" id="ENSDNVP00000004623.1"/>
    </source>
</evidence>
<dbReference type="AlphaFoldDB" id="A0A8C4J8A8"/>
<evidence type="ECO:0000256" key="16">
    <source>
        <dbReference type="ARBA" id="ARBA00041141"/>
    </source>
</evidence>
<dbReference type="EC" id="1.3.99.23" evidence="15"/>
<comment type="catalytic activity">
    <reaction evidence="17">
        <text>all-trans-13,14-dihydroretinol + A = all-trans-retinol + AH2</text>
        <dbReference type="Rhea" id="RHEA:19193"/>
        <dbReference type="ChEBI" id="CHEBI:13193"/>
        <dbReference type="ChEBI" id="CHEBI:17336"/>
        <dbReference type="ChEBI" id="CHEBI:17499"/>
        <dbReference type="ChEBI" id="CHEBI:52075"/>
        <dbReference type="EC" id="1.3.99.23"/>
    </reaction>
</comment>
<evidence type="ECO:0000256" key="4">
    <source>
        <dbReference type="ARBA" id="ARBA00004406"/>
    </source>
</evidence>
<evidence type="ECO:0000256" key="6">
    <source>
        <dbReference type="ARBA" id="ARBA00022630"/>
    </source>
</evidence>
<keyword evidence="10" id="KW-0521">NADP</keyword>
<feature type="signal peptide" evidence="18">
    <location>
        <begin position="1"/>
        <end position="27"/>
    </location>
</feature>
<evidence type="ECO:0000256" key="1">
    <source>
        <dbReference type="ARBA" id="ARBA00001911"/>
    </source>
</evidence>
<dbReference type="Proteomes" id="UP000694423">
    <property type="component" value="Unplaced"/>
</dbReference>
<comment type="cofactor">
    <cofactor evidence="3">
        <name>FAD</name>
        <dbReference type="ChEBI" id="CHEBI:57692"/>
    </cofactor>
</comment>
<evidence type="ECO:0000256" key="3">
    <source>
        <dbReference type="ARBA" id="ARBA00001974"/>
    </source>
</evidence>
<evidence type="ECO:0000256" key="7">
    <source>
        <dbReference type="ARBA" id="ARBA00022729"/>
    </source>
</evidence>
<evidence type="ECO:0000256" key="11">
    <source>
        <dbReference type="ARBA" id="ARBA00023002"/>
    </source>
</evidence>
<keyword evidence="6" id="KW-0285">Flavoprotein</keyword>
<dbReference type="Gene3D" id="3.50.50.60">
    <property type="entry name" value="FAD/NAD(P)-binding domain"/>
    <property type="match status" value="2"/>
</dbReference>
<dbReference type="GO" id="GO:0005789">
    <property type="term" value="C:endoplasmic reticulum membrane"/>
    <property type="evidence" value="ECO:0007669"/>
    <property type="project" value="UniProtKB-SubCell"/>
</dbReference>
<evidence type="ECO:0000256" key="15">
    <source>
        <dbReference type="ARBA" id="ARBA00038979"/>
    </source>
</evidence>
<evidence type="ECO:0000256" key="9">
    <source>
        <dbReference type="ARBA" id="ARBA00022827"/>
    </source>
</evidence>
<keyword evidence="14" id="KW-0472">Membrane</keyword>
<keyword evidence="12" id="KW-0520">NAD</keyword>
<keyword evidence="9" id="KW-0274">FAD</keyword>
<sequence length="641" mass="69713">MGPVALLFLALLLLLLFLLARWGLGAAGSPNPFATDARRPPAPLVTDKAVRRKILKAVFSAERVPARLDAVVVGSGIGGLAAAALLAKAGRRVLVLEQHGKLGGCCHTFSEQGYEFDVGIHYVGQMEEGSSPRFLLDQLTEGQLQWAPLPAAFDAVLLGEPGGGSTFRLRAGHRDYFEALKGHFPRETAAIDTFERLLKSIRSGPALLVILKMIPLPLARLLCRTGLLSLLSPFYRLASRSLREVVEGLTADRELRAVLSYIFPTYGVLPSRASFSLHAVLVNHFLAGAWYPRGGASEIAFHTIAVIQRAGGDVLGRAPVSRILLDAEGKACGEPRRFRLPSAAAEIPGENSLPLLFLPSPGVSVKKGQDTVNVFAPVVISDAGIFNTYEQLLPAEARALPEIQSQLRLVKHGEGGFSVFVGLKGTKEELGLECTNFFIYPGNNLDEMVKRYLASPREEAVENIPLLFVTCPSAKDPTWEMRHPGKSTLAIVTFARYEWFEEWKDEPVHKRGDSYEEVKQAFVDAIMKTVFKLYPRIEDRIEYLSGGTPVTNRHYIGSAQGEIYGVEQDTRRLQGETIAALRARTAVPNLYLTGQDVCLGGFMGALQGAMLCGSAVLGRNLYVDVARLRKRSAGAGSAKGK</sequence>
<comment type="subcellular location">
    <subcellularLocation>
        <location evidence="4">Endoplasmic reticulum membrane</location>
        <topology evidence="4">Peripheral membrane protein</topology>
    </subcellularLocation>
</comment>
<reference evidence="19" key="2">
    <citation type="submission" date="2025-09" db="UniProtKB">
        <authorList>
            <consortium name="Ensembl"/>
        </authorList>
    </citation>
    <scope>IDENTIFICATION</scope>
</reference>
<protein>
    <recommendedName>
        <fullName evidence="16">All-trans-retinol 13,14-reductase</fullName>
        <ecNumber evidence="15">1.3.99.23</ecNumber>
    </recommendedName>
</protein>
<dbReference type="InterPro" id="IPR052206">
    <property type="entry name" value="Retinol_saturase"/>
</dbReference>
<evidence type="ECO:0000256" key="18">
    <source>
        <dbReference type="SAM" id="SignalP"/>
    </source>
</evidence>
<dbReference type="Ensembl" id="ENSDNVT00000005539.1">
    <property type="protein sequence ID" value="ENSDNVP00000004623.1"/>
    <property type="gene ID" value="ENSDNVG00000003289.1"/>
</dbReference>
<dbReference type="PRINTS" id="PR00411">
    <property type="entry name" value="PNDRDTASEI"/>
</dbReference>
<evidence type="ECO:0000313" key="20">
    <source>
        <dbReference type="Proteomes" id="UP000694423"/>
    </source>
</evidence>
<evidence type="ECO:0000256" key="2">
    <source>
        <dbReference type="ARBA" id="ARBA00001937"/>
    </source>
</evidence>
<evidence type="ECO:0000256" key="8">
    <source>
        <dbReference type="ARBA" id="ARBA00022824"/>
    </source>
</evidence>
<feature type="chain" id="PRO_5034249582" description="All-trans-retinol 13,14-reductase" evidence="18">
    <location>
        <begin position="28"/>
        <end position="641"/>
    </location>
</feature>
<keyword evidence="11" id="KW-0560">Oxidoreductase</keyword>
<reference evidence="19" key="1">
    <citation type="submission" date="2025-08" db="UniProtKB">
        <authorList>
            <consortium name="Ensembl"/>
        </authorList>
    </citation>
    <scope>IDENTIFICATION</scope>
</reference>
<dbReference type="Pfam" id="PF13450">
    <property type="entry name" value="NAD_binding_8"/>
    <property type="match status" value="1"/>
</dbReference>
<name>A0A8C4J8A8_DRONO</name>
<keyword evidence="8" id="KW-0256">Endoplasmic reticulum</keyword>
<keyword evidence="13" id="KW-0443">Lipid metabolism</keyword>
<organism evidence="19 20">
    <name type="scientific">Dromaius novaehollandiae</name>
    <name type="common">Emu</name>
    <dbReference type="NCBI Taxonomy" id="8790"/>
    <lineage>
        <taxon>Eukaryota</taxon>
        <taxon>Metazoa</taxon>
        <taxon>Chordata</taxon>
        <taxon>Craniata</taxon>
        <taxon>Vertebrata</taxon>
        <taxon>Euteleostomi</taxon>
        <taxon>Archelosauria</taxon>
        <taxon>Archosauria</taxon>
        <taxon>Dinosauria</taxon>
        <taxon>Saurischia</taxon>
        <taxon>Theropoda</taxon>
        <taxon>Coelurosauria</taxon>
        <taxon>Aves</taxon>
        <taxon>Palaeognathae</taxon>
        <taxon>Casuariiformes</taxon>
        <taxon>Dromaiidae</taxon>
        <taxon>Dromaius</taxon>
    </lineage>
</organism>
<dbReference type="GO" id="GO:0051786">
    <property type="term" value="F:all-trans-retinol 13,14-reductase activity"/>
    <property type="evidence" value="ECO:0007669"/>
    <property type="project" value="UniProtKB-EC"/>
</dbReference>